<evidence type="ECO:0000313" key="4">
    <source>
        <dbReference type="EMBL" id="KAK2945877.1"/>
    </source>
</evidence>
<evidence type="ECO:0000256" key="3">
    <source>
        <dbReference type="SAM" id="MobiDB-lite"/>
    </source>
</evidence>
<evidence type="ECO:0000313" key="5">
    <source>
        <dbReference type="Proteomes" id="UP001281761"/>
    </source>
</evidence>
<feature type="coiled-coil region" evidence="2">
    <location>
        <begin position="196"/>
        <end position="223"/>
    </location>
</feature>
<comment type="similarity">
    <text evidence="1">Belongs to the CWC26 family.</text>
</comment>
<name>A0ABQ9X2F7_9EUKA</name>
<keyword evidence="5" id="KW-1185">Reference proteome</keyword>
<comment type="caution">
    <text evidence="4">The sequence shown here is derived from an EMBL/GenBank/DDBJ whole genome shotgun (WGS) entry which is preliminary data.</text>
</comment>
<organism evidence="4 5">
    <name type="scientific">Blattamonas nauphoetae</name>
    <dbReference type="NCBI Taxonomy" id="2049346"/>
    <lineage>
        <taxon>Eukaryota</taxon>
        <taxon>Metamonada</taxon>
        <taxon>Preaxostyla</taxon>
        <taxon>Oxymonadida</taxon>
        <taxon>Blattamonas</taxon>
    </lineage>
</organism>
<feature type="region of interest" description="Disordered" evidence="3">
    <location>
        <begin position="57"/>
        <end position="135"/>
    </location>
</feature>
<proteinExistence type="inferred from homology"/>
<dbReference type="InterPro" id="IPR018609">
    <property type="entry name" value="Bud13"/>
</dbReference>
<dbReference type="PANTHER" id="PTHR31809">
    <property type="entry name" value="BUD13 HOMOLOG"/>
    <property type="match status" value="1"/>
</dbReference>
<dbReference type="InterPro" id="IPR051112">
    <property type="entry name" value="CWC26_splicing_factor"/>
</dbReference>
<accession>A0ABQ9X2F7</accession>
<protein>
    <submittedName>
        <fullName evidence="4">Pre-mRNA-splicing factor CWC26</fullName>
    </submittedName>
</protein>
<sequence>MNIIDDDDWGSITKKKRHSSDADEEDFYLDGIEGEGPEDVELHHLPEEMMVSILRKDNKEKSNNIGAWTSYDGLSPEEGDETPEQLQLTGRTRALLNLPTEAEEQSFSLNNPHPELKSQHSHQVDQDSPNSVPEQPRYLSETEITFSDTHGSGSDTSHLVVRDRETGQIVGDLASIAESEKAKHDRKIKQDRILNQGETQRRLAELEKEAEIKAREMTFSRDESDEEMNEQLKSKLHWDDPFYEMMKAKEDKRRRKEARRRGQKEVAVMNDPSQRIGPINRFGIKPGHLWDGKERGNGFEERYFRRINEMQVEKNEAYLWSVQNY</sequence>
<gene>
    <name evidence="4" type="ORF">BLNAU_19173</name>
</gene>
<keyword evidence="2" id="KW-0175">Coiled coil</keyword>
<dbReference type="Pfam" id="PF09736">
    <property type="entry name" value="Bud13"/>
    <property type="match status" value="1"/>
</dbReference>
<reference evidence="4 5" key="1">
    <citation type="journal article" date="2022" name="bioRxiv">
        <title>Genomics of Preaxostyla Flagellates Illuminates Evolutionary Transitions and the Path Towards Mitochondrial Loss.</title>
        <authorList>
            <person name="Novak L.V.F."/>
            <person name="Treitli S.C."/>
            <person name="Pyrih J."/>
            <person name="Halakuc P."/>
            <person name="Pipaliya S.V."/>
            <person name="Vacek V."/>
            <person name="Brzon O."/>
            <person name="Soukal P."/>
            <person name="Eme L."/>
            <person name="Dacks J.B."/>
            <person name="Karnkowska A."/>
            <person name="Elias M."/>
            <person name="Hampl V."/>
        </authorList>
    </citation>
    <scope>NUCLEOTIDE SEQUENCE [LARGE SCALE GENOMIC DNA]</scope>
    <source>
        <strain evidence="4">NAU3</strain>
        <tissue evidence="4">Gut</tissue>
    </source>
</reference>
<evidence type="ECO:0000256" key="1">
    <source>
        <dbReference type="ARBA" id="ARBA00011069"/>
    </source>
</evidence>
<dbReference type="Proteomes" id="UP001281761">
    <property type="component" value="Unassembled WGS sequence"/>
</dbReference>
<dbReference type="EMBL" id="JARBJD010000244">
    <property type="protein sequence ID" value="KAK2945877.1"/>
    <property type="molecule type" value="Genomic_DNA"/>
</dbReference>
<feature type="region of interest" description="Disordered" evidence="3">
    <location>
        <begin position="1"/>
        <end position="26"/>
    </location>
</feature>
<dbReference type="PANTHER" id="PTHR31809:SF0">
    <property type="entry name" value="BUD13 HOMOLOG"/>
    <property type="match status" value="1"/>
</dbReference>
<feature type="compositionally biased region" description="Basic and acidic residues" evidence="3">
    <location>
        <begin position="114"/>
        <end position="125"/>
    </location>
</feature>
<evidence type="ECO:0000256" key="2">
    <source>
        <dbReference type="SAM" id="Coils"/>
    </source>
</evidence>